<dbReference type="PROSITE" id="PS00999">
    <property type="entry name" value="SSI"/>
    <property type="match status" value="1"/>
</dbReference>
<feature type="domain" description="Subtilisin inhibitor" evidence="2">
    <location>
        <begin position="18"/>
        <end position="91"/>
    </location>
</feature>
<sequence length="110" mass="12419">MASCPERHTVLAIAYHNEDQEIRADTLVCNPVGGTHPNATAACDLLESVNGELDDIEPLDRYCRGTDYFANVTIKGTYEGKPIDFKHKYRNGCYALVRLKVLVEHFLDYK</sequence>
<evidence type="ECO:0000313" key="3">
    <source>
        <dbReference type="EMBL" id="OBZ84660.1"/>
    </source>
</evidence>
<proteinExistence type="predicted"/>
<organism evidence="3 4">
    <name type="scientific">Choanephora cucurbitarum</name>
    <dbReference type="NCBI Taxonomy" id="101091"/>
    <lineage>
        <taxon>Eukaryota</taxon>
        <taxon>Fungi</taxon>
        <taxon>Fungi incertae sedis</taxon>
        <taxon>Mucoromycota</taxon>
        <taxon>Mucoromycotina</taxon>
        <taxon>Mucoromycetes</taxon>
        <taxon>Mucorales</taxon>
        <taxon>Mucorineae</taxon>
        <taxon>Choanephoraceae</taxon>
        <taxon>Choanephoroideae</taxon>
        <taxon>Choanephora</taxon>
    </lineage>
</organism>
<reference evidence="3 4" key="1">
    <citation type="submission" date="2016-03" db="EMBL/GenBank/DDBJ databases">
        <title>Choanephora cucurbitarum.</title>
        <authorList>
            <person name="Min B."/>
            <person name="Park H."/>
            <person name="Park J.-H."/>
            <person name="Shin H.-D."/>
            <person name="Choi I.-G."/>
        </authorList>
    </citation>
    <scope>NUCLEOTIDE SEQUENCE [LARGE SCALE GENOMIC DNA]</scope>
    <source>
        <strain evidence="3 4">KUS-F28377</strain>
    </source>
</reference>
<dbReference type="AlphaFoldDB" id="A0A1C7N6D3"/>
<dbReference type="InParanoid" id="A0A1C7N6D3"/>
<dbReference type="Gene3D" id="3.30.350.10">
    <property type="entry name" value="Subtilisin inhibitor-like"/>
    <property type="match status" value="1"/>
</dbReference>
<comment type="subunit">
    <text evidence="1">Homodimer.</text>
</comment>
<dbReference type="InterPro" id="IPR000691">
    <property type="entry name" value="Prot_inh_I16_SSI"/>
</dbReference>
<dbReference type="InterPro" id="IPR020054">
    <property type="entry name" value="Prot_inh_SSI_I16_CS"/>
</dbReference>
<keyword evidence="4" id="KW-1185">Reference proteome</keyword>
<dbReference type="Proteomes" id="UP000093000">
    <property type="component" value="Unassembled WGS sequence"/>
</dbReference>
<evidence type="ECO:0000256" key="1">
    <source>
        <dbReference type="ARBA" id="ARBA00011738"/>
    </source>
</evidence>
<accession>A0A1C7N6D3</accession>
<dbReference type="EMBL" id="LUGH01000484">
    <property type="protein sequence ID" value="OBZ84660.1"/>
    <property type="molecule type" value="Genomic_DNA"/>
</dbReference>
<evidence type="ECO:0000313" key="4">
    <source>
        <dbReference type="Proteomes" id="UP000093000"/>
    </source>
</evidence>
<protein>
    <submittedName>
        <fullName evidence="3">Protease inhibitor SIL-V1/SIL-V4</fullName>
    </submittedName>
</protein>
<name>A0A1C7N6D3_9FUNG</name>
<gene>
    <name evidence="3" type="primary">SSI_0</name>
    <name evidence="3" type="ORF">A0J61_07290</name>
</gene>
<comment type="caution">
    <text evidence="3">The sequence shown here is derived from an EMBL/GenBank/DDBJ whole genome shotgun (WGS) entry which is preliminary data.</text>
</comment>
<dbReference type="OrthoDB" id="10312773at2759"/>
<evidence type="ECO:0000259" key="2">
    <source>
        <dbReference type="Pfam" id="PF00720"/>
    </source>
</evidence>
<dbReference type="Pfam" id="PF00720">
    <property type="entry name" value="SSI"/>
    <property type="match status" value="1"/>
</dbReference>
<dbReference type="InterPro" id="IPR023549">
    <property type="entry name" value="Subtilisin_inhibitor"/>
</dbReference>
<dbReference type="PRINTS" id="PR00294">
    <property type="entry name" value="SSBTLNINHBTR"/>
</dbReference>
<dbReference type="InterPro" id="IPR036819">
    <property type="entry name" value="Subtilisin_inhibitor-like_sf"/>
</dbReference>
<dbReference type="SUPFAM" id="SSF55399">
    <property type="entry name" value="Subtilisin inhibitor"/>
    <property type="match status" value="1"/>
</dbReference>
<dbReference type="GO" id="GO:0004867">
    <property type="term" value="F:serine-type endopeptidase inhibitor activity"/>
    <property type="evidence" value="ECO:0007669"/>
    <property type="project" value="InterPro"/>
</dbReference>